<dbReference type="AlphaFoldDB" id="A0A354YWE9"/>
<dbReference type="EC" id="4.2.3.5" evidence="1"/>
<evidence type="ECO:0000313" key="1">
    <source>
        <dbReference type="EMBL" id="HBK52577.1"/>
    </source>
</evidence>
<name>A0A354YWE9_9FIRM</name>
<organism evidence="1 2">
    <name type="scientific">Syntrophomonas wolfei</name>
    <dbReference type="NCBI Taxonomy" id="863"/>
    <lineage>
        <taxon>Bacteria</taxon>
        <taxon>Bacillati</taxon>
        <taxon>Bacillota</taxon>
        <taxon>Clostridia</taxon>
        <taxon>Eubacteriales</taxon>
        <taxon>Syntrophomonadaceae</taxon>
        <taxon>Syntrophomonas</taxon>
    </lineage>
</organism>
<feature type="non-terminal residue" evidence="1">
    <location>
        <position position="1"/>
    </location>
</feature>
<evidence type="ECO:0000313" key="2">
    <source>
        <dbReference type="Proteomes" id="UP000263273"/>
    </source>
</evidence>
<proteinExistence type="predicted"/>
<reference evidence="1 2" key="1">
    <citation type="journal article" date="2018" name="Nat. Biotechnol.">
        <title>A standardized bacterial taxonomy based on genome phylogeny substantially revises the tree of life.</title>
        <authorList>
            <person name="Parks D.H."/>
            <person name="Chuvochina M."/>
            <person name="Waite D.W."/>
            <person name="Rinke C."/>
            <person name="Skarshewski A."/>
            <person name="Chaumeil P.A."/>
            <person name="Hugenholtz P."/>
        </authorList>
    </citation>
    <scope>NUCLEOTIDE SEQUENCE [LARGE SCALE GENOMIC DNA]</scope>
    <source>
        <strain evidence="1">UBA10948</strain>
    </source>
</reference>
<dbReference type="Proteomes" id="UP000263273">
    <property type="component" value="Unassembled WGS sequence"/>
</dbReference>
<dbReference type="GO" id="GO:0004107">
    <property type="term" value="F:chorismate synthase activity"/>
    <property type="evidence" value="ECO:0007669"/>
    <property type="project" value="UniProtKB-EC"/>
</dbReference>
<accession>A0A354YWE9</accession>
<comment type="caution">
    <text evidence="1">The sequence shown here is derived from an EMBL/GenBank/DDBJ whole genome shotgun (WGS) entry which is preliminary data.</text>
</comment>
<protein>
    <submittedName>
        <fullName evidence="1">Chorismate synthase</fullName>
        <ecNumber evidence="1">4.2.3.5</ecNumber>
    </submittedName>
</protein>
<dbReference type="EMBL" id="DNZF01000032">
    <property type="protein sequence ID" value="HBK52577.1"/>
    <property type="molecule type" value="Genomic_DNA"/>
</dbReference>
<gene>
    <name evidence="1" type="ORF">DDZ44_01380</name>
</gene>
<keyword evidence="1" id="KW-0456">Lyase</keyword>
<dbReference type="InterPro" id="IPR035904">
    <property type="entry name" value="Chorismate_synth_AroC_sf"/>
</dbReference>
<sequence>ESMLAFVIARAFLEKFSGDSLDEIRKSYSVYQAYLKRVWKWEKI</sequence>
<dbReference type="Gene3D" id="3.60.150.10">
    <property type="entry name" value="Chorismate synthase AroC"/>
    <property type="match status" value="1"/>
</dbReference>